<accession>A0A9P6SNF3</accession>
<organism evidence="2 3">
    <name type="scientific">Modicella reniformis</name>
    <dbReference type="NCBI Taxonomy" id="1440133"/>
    <lineage>
        <taxon>Eukaryota</taxon>
        <taxon>Fungi</taxon>
        <taxon>Fungi incertae sedis</taxon>
        <taxon>Mucoromycota</taxon>
        <taxon>Mortierellomycotina</taxon>
        <taxon>Mortierellomycetes</taxon>
        <taxon>Mortierellales</taxon>
        <taxon>Mortierellaceae</taxon>
        <taxon>Modicella</taxon>
    </lineage>
</organism>
<name>A0A9P6SNF3_9FUNG</name>
<dbReference type="AlphaFoldDB" id="A0A9P6SNF3"/>
<protein>
    <submittedName>
        <fullName evidence="2">Uncharacterized protein</fullName>
    </submittedName>
</protein>
<gene>
    <name evidence="2" type="ORF">BGZ65_000039</name>
</gene>
<dbReference type="OrthoDB" id="2160638at2759"/>
<evidence type="ECO:0000313" key="3">
    <source>
        <dbReference type="Proteomes" id="UP000749646"/>
    </source>
</evidence>
<feature type="region of interest" description="Disordered" evidence="1">
    <location>
        <begin position="1"/>
        <end position="33"/>
    </location>
</feature>
<evidence type="ECO:0000256" key="1">
    <source>
        <dbReference type="SAM" id="MobiDB-lite"/>
    </source>
</evidence>
<dbReference type="Proteomes" id="UP000749646">
    <property type="component" value="Unassembled WGS sequence"/>
</dbReference>
<sequence length="153" mass="16743">MSKVKTDTSRVAVDITTKQKPETNDDPPVPLNESEDKSFCTLVGPVARIARIKERLVIKRLDHCCSFQSGLCGLPNAFWTPGPEAAEICMFIFGYLVGGRLEGITELCFVILAALGGVYINASFRALHHVMAAMVLKAVFKVGEHTFVSNKTK</sequence>
<reference evidence="2" key="1">
    <citation type="journal article" date="2020" name="Fungal Divers.">
        <title>Resolving the Mortierellaceae phylogeny through synthesis of multi-gene phylogenetics and phylogenomics.</title>
        <authorList>
            <person name="Vandepol N."/>
            <person name="Liber J."/>
            <person name="Desiro A."/>
            <person name="Na H."/>
            <person name="Kennedy M."/>
            <person name="Barry K."/>
            <person name="Grigoriev I.V."/>
            <person name="Miller A.N."/>
            <person name="O'Donnell K."/>
            <person name="Stajich J.E."/>
            <person name="Bonito G."/>
        </authorList>
    </citation>
    <scope>NUCLEOTIDE SEQUENCE</scope>
    <source>
        <strain evidence="2">MES-2147</strain>
    </source>
</reference>
<dbReference type="EMBL" id="JAAAHW010003371">
    <property type="protein sequence ID" value="KAF9984605.1"/>
    <property type="molecule type" value="Genomic_DNA"/>
</dbReference>
<proteinExistence type="predicted"/>
<comment type="caution">
    <text evidence="2">The sequence shown here is derived from an EMBL/GenBank/DDBJ whole genome shotgun (WGS) entry which is preliminary data.</text>
</comment>
<keyword evidence="3" id="KW-1185">Reference proteome</keyword>
<evidence type="ECO:0000313" key="2">
    <source>
        <dbReference type="EMBL" id="KAF9984605.1"/>
    </source>
</evidence>